<gene>
    <name evidence="1" type="ORF">CRM76_01360</name>
</gene>
<proteinExistence type="predicted"/>
<comment type="caution">
    <text evidence="1">The sequence shown here is derived from an EMBL/GenBank/DDBJ whole genome shotgun (WGS) entry which is preliminary data.</text>
</comment>
<evidence type="ECO:0000313" key="1">
    <source>
        <dbReference type="EMBL" id="PEH74233.1"/>
    </source>
</evidence>
<dbReference type="GeneID" id="93124189"/>
<dbReference type="EMBL" id="PDDV01000007">
    <property type="protein sequence ID" value="PEH74233.1"/>
    <property type="molecule type" value="Genomic_DNA"/>
</dbReference>
<dbReference type="OrthoDB" id="6053012at2"/>
<evidence type="ECO:0000313" key="2">
    <source>
        <dbReference type="Proteomes" id="UP000219788"/>
    </source>
</evidence>
<dbReference type="RefSeq" id="WP_035599645.1">
    <property type="nucleotide sequence ID" value="NZ_CP011359.2"/>
</dbReference>
<dbReference type="STRING" id="636.AAW15_07765"/>
<name>A0A2A7U7M3_EDWTA</name>
<protein>
    <submittedName>
        <fullName evidence="1">Primosomal replication protein PriB/PriC domain protein</fullName>
    </submittedName>
</protein>
<organism evidence="1 2">
    <name type="scientific">Edwardsiella tarda</name>
    <dbReference type="NCBI Taxonomy" id="636"/>
    <lineage>
        <taxon>Bacteria</taxon>
        <taxon>Pseudomonadati</taxon>
        <taxon>Pseudomonadota</taxon>
        <taxon>Gammaproteobacteria</taxon>
        <taxon>Enterobacterales</taxon>
        <taxon>Hafniaceae</taxon>
        <taxon>Edwardsiella</taxon>
    </lineage>
</organism>
<dbReference type="AlphaFoldDB" id="A0A2A7U7M3"/>
<accession>A0A2A7U7M3</accession>
<reference evidence="2" key="1">
    <citation type="submission" date="2017-09" db="EMBL/GenBank/DDBJ databases">
        <title>FDA dAtabase for Regulatory Grade micrObial Sequences (FDA-ARGOS): Supporting development and validation of Infectious Disease Dx tests.</title>
        <authorList>
            <person name="Goldberg B."/>
            <person name="Campos J."/>
            <person name="Tallon L."/>
            <person name="Sadzewicz L."/>
            <person name="Ott S."/>
            <person name="Zhao X."/>
            <person name="Nagaraj S."/>
            <person name="Vavikolanu K."/>
            <person name="Aluvathingal J."/>
            <person name="Nadendla S."/>
            <person name="Geyer C."/>
            <person name="Sichtig H."/>
        </authorList>
    </citation>
    <scope>NUCLEOTIDE SEQUENCE [LARGE SCALE GENOMIC DNA]</scope>
    <source>
        <strain evidence="2">FDAARGOS_370</strain>
    </source>
</reference>
<sequence>MSQTQRAILQALYDDYVQAEHAVLKGRSITLNGQSMTMENLAEIRKGREQLARQLQDLTGRRPLYRTARFS</sequence>
<dbReference type="Proteomes" id="UP000219788">
    <property type="component" value="Unassembled WGS sequence"/>
</dbReference>